<protein>
    <submittedName>
        <fullName evidence="4">KdsB protein</fullName>
    </submittedName>
</protein>
<accession>A0A5Q5AWR6</accession>
<dbReference type="InterPro" id="IPR029044">
    <property type="entry name" value="Nucleotide-diphossugar_trans"/>
</dbReference>
<dbReference type="EMBL" id="MK455078">
    <property type="protein sequence ID" value="QEQ70620.1"/>
    <property type="molecule type" value="Genomic_DNA"/>
</dbReference>
<dbReference type="PANTHER" id="PTHR42866">
    <property type="entry name" value="3-DEOXY-MANNO-OCTULOSONATE CYTIDYLYLTRANSFERASE"/>
    <property type="match status" value="1"/>
</dbReference>
<keyword evidence="1" id="KW-0808">Transferase</keyword>
<dbReference type="Gene3D" id="3.90.550.10">
    <property type="entry name" value="Spore Coat Polysaccharide Biosynthesis Protein SpsA, Chain A"/>
    <property type="match status" value="1"/>
</dbReference>
<evidence type="ECO:0000256" key="3">
    <source>
        <dbReference type="ARBA" id="ARBA00022985"/>
    </source>
</evidence>
<organism evidence="4">
    <name type="scientific">Vibrio parahaemolyticus</name>
    <dbReference type="NCBI Taxonomy" id="670"/>
    <lineage>
        <taxon>Bacteria</taxon>
        <taxon>Pseudomonadati</taxon>
        <taxon>Pseudomonadota</taxon>
        <taxon>Gammaproteobacteria</taxon>
        <taxon>Vibrionales</taxon>
        <taxon>Vibrionaceae</taxon>
        <taxon>Vibrio</taxon>
    </lineage>
</organism>
<sequence length="230" mass="26139">MLEILNRPIFWHVYQRCLEAKFEREDIVLATDDERIFEKAISLGLNAMITSNEHESGTDRIFEVATSGCWEPDDIVINVQGDEPLICAKLIRSLADFCKARGDFDIVTAVSPIRTISDLENPNVVKAIMGLNNLALYFTRSPSPYNREDPNNFDLAFKHIGIYAYSVKVLSKFCSFEESPLENYEKLEQLRALSNGLKIGAYLYNGEVHNGVDTLSDYIEIKEKMERKSG</sequence>
<keyword evidence="3" id="KW-0448">Lipopolysaccharide biosynthesis</keyword>
<dbReference type="PANTHER" id="PTHR42866:SF2">
    <property type="entry name" value="3-DEOXY-MANNO-OCTULOSONATE CYTIDYLYLTRANSFERASE, MITOCHONDRIAL"/>
    <property type="match status" value="1"/>
</dbReference>
<dbReference type="SUPFAM" id="SSF53448">
    <property type="entry name" value="Nucleotide-diphospho-sugar transferases"/>
    <property type="match status" value="1"/>
</dbReference>
<dbReference type="GO" id="GO:0008690">
    <property type="term" value="F:3-deoxy-manno-octulosonate cytidylyltransferase activity"/>
    <property type="evidence" value="ECO:0007669"/>
    <property type="project" value="InterPro"/>
</dbReference>
<dbReference type="InterPro" id="IPR003329">
    <property type="entry name" value="Cytidylyl_trans"/>
</dbReference>
<dbReference type="NCBIfam" id="NF003952">
    <property type="entry name" value="PRK05450.1-5"/>
    <property type="match status" value="1"/>
</dbReference>
<dbReference type="Pfam" id="PF02348">
    <property type="entry name" value="CTP_transf_3"/>
    <property type="match status" value="1"/>
</dbReference>
<dbReference type="GO" id="GO:0005829">
    <property type="term" value="C:cytosol"/>
    <property type="evidence" value="ECO:0007669"/>
    <property type="project" value="TreeGrafter"/>
</dbReference>
<keyword evidence="2" id="KW-0548">Nucleotidyltransferase</keyword>
<reference evidence="4" key="1">
    <citation type="journal article" date="2019" name="Int. J. Food Microbiol.">
        <title>Developing a novel molecular serotyping system based on capsular polysaccharide synthesis gene clusters of Vibrio parahaemolyticus.</title>
        <authorList>
            <person name="Pang Y."/>
            <person name="Guo X."/>
            <person name="Tian X."/>
            <person name="Liu F."/>
            <person name="Wang L."/>
            <person name="Wu J."/>
            <person name="Zhang S."/>
            <person name="Li S."/>
            <person name="Liu B."/>
        </authorList>
    </citation>
    <scope>NUCLEOTIDE SEQUENCE</scope>
    <source>
        <strain evidence="4">G2932</strain>
    </source>
</reference>
<dbReference type="InterPro" id="IPR004528">
    <property type="entry name" value="KdsB"/>
</dbReference>
<evidence type="ECO:0000256" key="2">
    <source>
        <dbReference type="ARBA" id="ARBA00022695"/>
    </source>
</evidence>
<evidence type="ECO:0000313" key="4">
    <source>
        <dbReference type="EMBL" id="QEQ70620.1"/>
    </source>
</evidence>
<dbReference type="NCBIfam" id="TIGR00466">
    <property type="entry name" value="kdsB"/>
    <property type="match status" value="1"/>
</dbReference>
<dbReference type="GO" id="GO:0009103">
    <property type="term" value="P:lipopolysaccharide biosynthetic process"/>
    <property type="evidence" value="ECO:0007669"/>
    <property type="project" value="UniProtKB-KW"/>
</dbReference>
<gene>
    <name evidence="4" type="primary">kdsB</name>
</gene>
<proteinExistence type="predicted"/>
<evidence type="ECO:0000256" key="1">
    <source>
        <dbReference type="ARBA" id="ARBA00022679"/>
    </source>
</evidence>
<dbReference type="AlphaFoldDB" id="A0A5Q5AWR6"/>
<dbReference type="CDD" id="cd02517">
    <property type="entry name" value="CMP-KDO-Synthetase"/>
    <property type="match status" value="1"/>
</dbReference>
<name>A0A5Q5AWR6_VIBPH</name>